<keyword evidence="3" id="KW-1185">Reference proteome</keyword>
<evidence type="ECO:0000259" key="1">
    <source>
        <dbReference type="Pfam" id="PF06985"/>
    </source>
</evidence>
<dbReference type="InterPro" id="IPR010730">
    <property type="entry name" value="HET"/>
</dbReference>
<protein>
    <recommendedName>
        <fullName evidence="1">Heterokaryon incompatibility domain-containing protein</fullName>
    </recommendedName>
</protein>
<gene>
    <name evidence="2" type="ORF">VKT23_011115</name>
</gene>
<dbReference type="EMBL" id="JBANRG010000023">
    <property type="protein sequence ID" value="KAK7455243.1"/>
    <property type="molecule type" value="Genomic_DNA"/>
</dbReference>
<sequence length="670" mass="76089">MRLLHTETFQLKEFYTDIDTPPYAILSHTWDKEEITFQDMHELGAARNKLGWAKVQGACEHARKYKFEWIWIDSCCINKESSAELSEAINSMYQYYFDARVCYVYLSDAVGQFQEDPKDVKSGFRHSRWFTRGWTLQELLAPTYVVFLGRDWTEIGTKWSLRDAISAITFIPISVLENGDIDEFSVAQKMSWAALRETTRPEDQAYCLMGLFGVSMPPIYGEGGPKAFMRLQQEIIKASDDRSIFAWTARYEDGGRGLLAKSPQEFLMSGEVGVSDSSALGKKSSFSFNNNGLHISLPLLPISPAGDIFLVPLHCQSKRDGSYLFIWLKKIANSERYVRYRASHLPLASNSLFTQGDAEEIIVVQDQPGRRRGRNLPFVQASQPIENFVSITDTRCGFTFPTSCDDSDSLPRYVVDFQVINYRVHGEAGREDSPFSLCFIEHELNGSYIQANVEGQDPIKWTGPSDRILVPLGSGDVVASALHITPDYPELEVNYLPRENPHISILAKQLGVSSCSFWVPFCDMAFMGMFNLTDVFPPDYFWNVWETGDMVSMPDIPDPDSNTDKIFRLLHYKYIDTSVFIAVGFYTGKVWTHITVFPHNSEPAPDVEQMWSSYLDGGPRAEFRLKLRSQCHCQDGSILLTVTAKKRSGLQCASHILQIGMDHRRPIEED</sequence>
<comment type="caution">
    <text evidence="2">The sequence shown here is derived from an EMBL/GenBank/DDBJ whole genome shotgun (WGS) entry which is preliminary data.</text>
</comment>
<evidence type="ECO:0000313" key="2">
    <source>
        <dbReference type="EMBL" id="KAK7455243.1"/>
    </source>
</evidence>
<dbReference type="PANTHER" id="PTHR10622:SF10">
    <property type="entry name" value="HET DOMAIN-CONTAINING PROTEIN"/>
    <property type="match status" value="1"/>
</dbReference>
<feature type="domain" description="Heterokaryon incompatibility" evidence="1">
    <location>
        <begin position="23"/>
        <end position="109"/>
    </location>
</feature>
<accession>A0ABR1JAR5</accession>
<reference evidence="2 3" key="1">
    <citation type="submission" date="2024-01" db="EMBL/GenBank/DDBJ databases">
        <title>A draft genome for the cacao thread blight pathogen Marasmiellus scandens.</title>
        <authorList>
            <person name="Baruah I.K."/>
            <person name="Leung J."/>
            <person name="Bukari Y."/>
            <person name="Amoako-Attah I."/>
            <person name="Meinhardt L.W."/>
            <person name="Bailey B.A."/>
            <person name="Cohen S.P."/>
        </authorList>
    </citation>
    <scope>NUCLEOTIDE SEQUENCE [LARGE SCALE GENOMIC DNA]</scope>
    <source>
        <strain evidence="2 3">GH-19</strain>
    </source>
</reference>
<proteinExistence type="predicted"/>
<dbReference type="Pfam" id="PF06985">
    <property type="entry name" value="HET"/>
    <property type="match status" value="1"/>
</dbReference>
<dbReference type="PANTHER" id="PTHR10622">
    <property type="entry name" value="HET DOMAIN-CONTAINING PROTEIN"/>
    <property type="match status" value="1"/>
</dbReference>
<dbReference type="Proteomes" id="UP001498398">
    <property type="component" value="Unassembled WGS sequence"/>
</dbReference>
<name>A0ABR1JAR5_9AGAR</name>
<organism evidence="2 3">
    <name type="scientific">Marasmiellus scandens</name>
    <dbReference type="NCBI Taxonomy" id="2682957"/>
    <lineage>
        <taxon>Eukaryota</taxon>
        <taxon>Fungi</taxon>
        <taxon>Dikarya</taxon>
        <taxon>Basidiomycota</taxon>
        <taxon>Agaricomycotina</taxon>
        <taxon>Agaricomycetes</taxon>
        <taxon>Agaricomycetidae</taxon>
        <taxon>Agaricales</taxon>
        <taxon>Marasmiineae</taxon>
        <taxon>Omphalotaceae</taxon>
        <taxon>Marasmiellus</taxon>
    </lineage>
</organism>
<evidence type="ECO:0000313" key="3">
    <source>
        <dbReference type="Proteomes" id="UP001498398"/>
    </source>
</evidence>